<dbReference type="SMART" id="SM00692">
    <property type="entry name" value="DM3"/>
    <property type="match status" value="1"/>
</dbReference>
<evidence type="ECO:0000256" key="6">
    <source>
        <dbReference type="SAM" id="MobiDB-lite"/>
    </source>
</evidence>
<evidence type="ECO:0000256" key="4">
    <source>
        <dbReference type="ARBA" id="ARBA00023125"/>
    </source>
</evidence>
<dbReference type="SUPFAM" id="SSF57716">
    <property type="entry name" value="Glucocorticoid receptor-like (DNA-binding domain)"/>
    <property type="match status" value="1"/>
</dbReference>
<protein>
    <submittedName>
        <fullName evidence="9">Uncharacterized protein Dlip2</fullName>
    </submittedName>
</protein>
<dbReference type="InterPro" id="IPR026516">
    <property type="entry name" value="THAP1/10"/>
</dbReference>
<keyword evidence="2 5" id="KW-0863">Zinc-finger</keyword>
<name>A0A6P4J941_DROKI</name>
<dbReference type="AlphaFoldDB" id="A0A6P4J941"/>
<accession>A0A6P4J941</accession>
<dbReference type="InterPro" id="IPR006612">
    <property type="entry name" value="THAP_Znf"/>
</dbReference>
<gene>
    <name evidence="9" type="primary">Dlip2</name>
</gene>
<dbReference type="Pfam" id="PF05485">
    <property type="entry name" value="THAP"/>
    <property type="match status" value="1"/>
</dbReference>
<evidence type="ECO:0000313" key="8">
    <source>
        <dbReference type="Proteomes" id="UP001652661"/>
    </source>
</evidence>
<evidence type="ECO:0000313" key="9">
    <source>
        <dbReference type="RefSeq" id="XP_017031123.1"/>
    </source>
</evidence>
<feature type="region of interest" description="Disordered" evidence="6">
    <location>
        <begin position="139"/>
        <end position="172"/>
    </location>
</feature>
<proteinExistence type="predicted"/>
<organism evidence="8 9">
    <name type="scientific">Drosophila kikkawai</name>
    <name type="common">Fruit fly</name>
    <dbReference type="NCBI Taxonomy" id="30033"/>
    <lineage>
        <taxon>Eukaryota</taxon>
        <taxon>Metazoa</taxon>
        <taxon>Ecdysozoa</taxon>
        <taxon>Arthropoda</taxon>
        <taxon>Hexapoda</taxon>
        <taxon>Insecta</taxon>
        <taxon>Pterygota</taxon>
        <taxon>Neoptera</taxon>
        <taxon>Endopterygota</taxon>
        <taxon>Diptera</taxon>
        <taxon>Brachycera</taxon>
        <taxon>Muscomorpha</taxon>
        <taxon>Ephydroidea</taxon>
        <taxon>Drosophilidae</taxon>
        <taxon>Drosophila</taxon>
        <taxon>Sophophora</taxon>
    </lineage>
</organism>
<dbReference type="OrthoDB" id="8948150at2759"/>
<evidence type="ECO:0000259" key="7">
    <source>
        <dbReference type="PROSITE" id="PS50950"/>
    </source>
</evidence>
<evidence type="ECO:0000256" key="3">
    <source>
        <dbReference type="ARBA" id="ARBA00022833"/>
    </source>
</evidence>
<keyword evidence="1" id="KW-0479">Metal-binding</keyword>
<reference evidence="9" key="1">
    <citation type="submission" date="2025-08" db="UniProtKB">
        <authorList>
            <consortium name="RefSeq"/>
        </authorList>
    </citation>
    <scope>IDENTIFICATION</scope>
    <source>
        <strain evidence="9">14028-0561.14</strain>
        <tissue evidence="9">Whole fly</tissue>
    </source>
</reference>
<keyword evidence="8" id="KW-1185">Reference proteome</keyword>
<dbReference type="RefSeq" id="XP_017031123.1">
    <property type="nucleotide sequence ID" value="XM_017175634.3"/>
</dbReference>
<evidence type="ECO:0000256" key="2">
    <source>
        <dbReference type="ARBA" id="ARBA00022771"/>
    </source>
</evidence>
<evidence type="ECO:0000256" key="5">
    <source>
        <dbReference type="PROSITE-ProRule" id="PRU00309"/>
    </source>
</evidence>
<feature type="domain" description="THAP-type" evidence="7">
    <location>
        <begin position="1"/>
        <end position="87"/>
    </location>
</feature>
<evidence type="ECO:0000256" key="1">
    <source>
        <dbReference type="ARBA" id="ARBA00022723"/>
    </source>
</evidence>
<dbReference type="SMART" id="SM00980">
    <property type="entry name" value="THAP"/>
    <property type="match status" value="1"/>
</dbReference>
<dbReference type="GO" id="GO:0008270">
    <property type="term" value="F:zinc ion binding"/>
    <property type="evidence" value="ECO:0007669"/>
    <property type="project" value="UniProtKB-KW"/>
</dbReference>
<sequence length="234" mass="26852">MATRCCVYKDCGYYYSVHGSPVAKGEWTMFSFPKQPERVRIWLENAQVHPKIPQNQRFLCSKHFDTKFISSNKNRTLLVGEAVPFPYINEKDTDQDEECSAAQADLSIELSDEELDELILEAVSTSMEPKKDMGEKIETNLESPAAKRPRESTNVPQVAREPPSTEISSPADFGPDQIEAIDTSEVSVFQFKGEEYVQMSMEFYMLEKRKMAKLVEEYKRTLRSIKDQVSRLDL</sequence>
<dbReference type="PANTHER" id="PTHR46600:SF11">
    <property type="entry name" value="THAP DOMAIN-CONTAINING PROTEIN 10"/>
    <property type="match status" value="1"/>
</dbReference>
<dbReference type="PANTHER" id="PTHR46600">
    <property type="entry name" value="THAP DOMAIN-CONTAINING"/>
    <property type="match status" value="1"/>
</dbReference>
<keyword evidence="4 5" id="KW-0238">DNA-binding</keyword>
<dbReference type="PROSITE" id="PS50950">
    <property type="entry name" value="ZF_THAP"/>
    <property type="match status" value="1"/>
</dbReference>
<keyword evidence="3" id="KW-0862">Zinc</keyword>
<dbReference type="Proteomes" id="UP001652661">
    <property type="component" value="Chromosome 3R"/>
</dbReference>
<dbReference type="GO" id="GO:0043565">
    <property type="term" value="F:sequence-specific DNA binding"/>
    <property type="evidence" value="ECO:0007669"/>
    <property type="project" value="InterPro"/>
</dbReference>